<protein>
    <recommendedName>
        <fullName evidence="1">Enoyl reductase (ER) domain-containing protein</fullName>
    </recommendedName>
</protein>
<accession>A0A1W9YUM9</accession>
<dbReference type="InterPro" id="IPR020843">
    <property type="entry name" value="ER"/>
</dbReference>
<dbReference type="InterPro" id="IPR013154">
    <property type="entry name" value="ADH-like_N"/>
</dbReference>
<dbReference type="SUPFAM" id="SSF50129">
    <property type="entry name" value="GroES-like"/>
    <property type="match status" value="1"/>
</dbReference>
<gene>
    <name evidence="2" type="ORF">BST12_29635</name>
</gene>
<dbReference type="CDD" id="cd05195">
    <property type="entry name" value="enoyl_red"/>
    <property type="match status" value="1"/>
</dbReference>
<dbReference type="PANTHER" id="PTHR43677">
    <property type="entry name" value="SHORT-CHAIN DEHYDROGENASE/REDUCTASE"/>
    <property type="match status" value="1"/>
</dbReference>
<evidence type="ECO:0000313" key="2">
    <source>
        <dbReference type="EMBL" id="ORA03768.1"/>
    </source>
</evidence>
<sequence length="133" mass="13456">DLSNLALVPTEPIELAAGQIRVAIRAAGLNFHDVVVAVGAISDEGLGGEAAGVVLEVAPDVHTLQPGDAVMGLFPNNAFAPTAVTDHRMVLPIPAGMSFAQAASVPVAFSTAYIALVELGGLRAGQRVLIHAG</sequence>
<feature type="non-terminal residue" evidence="2">
    <location>
        <position position="133"/>
    </location>
</feature>
<comment type="caution">
    <text evidence="2">The sequence shown here is derived from an EMBL/GenBank/DDBJ whole genome shotgun (WGS) entry which is preliminary data.</text>
</comment>
<dbReference type="OrthoDB" id="3175656at2"/>
<dbReference type="Pfam" id="PF08240">
    <property type="entry name" value="ADH_N"/>
    <property type="match status" value="1"/>
</dbReference>
<dbReference type="InterPro" id="IPR011032">
    <property type="entry name" value="GroES-like_sf"/>
</dbReference>
<dbReference type="GO" id="GO:0016491">
    <property type="term" value="F:oxidoreductase activity"/>
    <property type="evidence" value="ECO:0007669"/>
    <property type="project" value="InterPro"/>
</dbReference>
<proteinExistence type="predicted"/>
<reference evidence="2 3" key="1">
    <citation type="submission" date="2017-02" db="EMBL/GenBank/DDBJ databases">
        <title>The new phylogeny of genus Mycobacterium.</title>
        <authorList>
            <person name="Tortoli E."/>
            <person name="Trovato A."/>
            <person name="Cirillo D.M."/>
        </authorList>
    </citation>
    <scope>NUCLEOTIDE SEQUENCE [LARGE SCALE GENOMIC DNA]</scope>
    <source>
        <strain evidence="2 3">DSM 45057</strain>
    </source>
</reference>
<evidence type="ECO:0000313" key="3">
    <source>
        <dbReference type="Proteomes" id="UP000192284"/>
    </source>
</evidence>
<dbReference type="SMART" id="SM00829">
    <property type="entry name" value="PKS_ER"/>
    <property type="match status" value="1"/>
</dbReference>
<dbReference type="Gene3D" id="3.90.180.10">
    <property type="entry name" value="Medium-chain alcohol dehydrogenases, catalytic domain"/>
    <property type="match status" value="1"/>
</dbReference>
<name>A0A1W9YUM9_MYCAN</name>
<keyword evidence="3" id="KW-1185">Reference proteome</keyword>
<dbReference type="Proteomes" id="UP000192284">
    <property type="component" value="Unassembled WGS sequence"/>
</dbReference>
<dbReference type="PANTHER" id="PTHR43677:SF4">
    <property type="entry name" value="QUINONE OXIDOREDUCTASE-LIKE PROTEIN 2"/>
    <property type="match status" value="1"/>
</dbReference>
<feature type="domain" description="Enoyl reductase (ER)" evidence="1">
    <location>
        <begin position="1"/>
        <end position="133"/>
    </location>
</feature>
<organism evidence="2 3">
    <name type="scientific">Mycobacterium angelicum</name>
    <dbReference type="NCBI Taxonomy" id="470074"/>
    <lineage>
        <taxon>Bacteria</taxon>
        <taxon>Bacillati</taxon>
        <taxon>Actinomycetota</taxon>
        <taxon>Actinomycetes</taxon>
        <taxon>Mycobacteriales</taxon>
        <taxon>Mycobacteriaceae</taxon>
        <taxon>Mycobacterium</taxon>
    </lineage>
</organism>
<dbReference type="AlphaFoldDB" id="A0A1W9YUM9"/>
<feature type="non-terminal residue" evidence="2">
    <location>
        <position position="1"/>
    </location>
</feature>
<dbReference type="InterPro" id="IPR051397">
    <property type="entry name" value="Zn-ADH-like_protein"/>
</dbReference>
<evidence type="ECO:0000259" key="1">
    <source>
        <dbReference type="SMART" id="SM00829"/>
    </source>
</evidence>
<dbReference type="EMBL" id="MVHE01000325">
    <property type="protein sequence ID" value="ORA03768.1"/>
    <property type="molecule type" value="Genomic_DNA"/>
</dbReference>